<keyword evidence="2" id="KW-1185">Reference proteome</keyword>
<proteinExistence type="predicted"/>
<sequence>MFDHSDRPFFKFSIIDLESVAKTYWTDMSVLVPMTLELFHRRTDRAIELRIKLLQQMSELIDQGFPWPSTEAEPSASGEAVFIDAPSKGLLGYRVGASGLQTDARLSLLDTVYTDRLPQVNSMEYMSEWGHPQTAERLRKMADSIAAFVRNSKRRNNRPQAAIDDWEADLQYLYTKFYLGRYNFFWPNTD</sequence>
<reference evidence="1 2" key="1">
    <citation type="submission" date="2019-02" db="EMBL/GenBank/DDBJ databases">
        <title>Deep-cultivation of Planctomycetes and their phenomic and genomic characterization uncovers novel biology.</title>
        <authorList>
            <person name="Wiegand S."/>
            <person name="Jogler M."/>
            <person name="Boedeker C."/>
            <person name="Pinto D."/>
            <person name="Vollmers J."/>
            <person name="Rivas-Marin E."/>
            <person name="Kohn T."/>
            <person name="Peeters S.H."/>
            <person name="Heuer A."/>
            <person name="Rast P."/>
            <person name="Oberbeckmann S."/>
            <person name="Bunk B."/>
            <person name="Jeske O."/>
            <person name="Meyerdierks A."/>
            <person name="Storesund J.E."/>
            <person name="Kallscheuer N."/>
            <person name="Luecker S."/>
            <person name="Lage O.M."/>
            <person name="Pohl T."/>
            <person name="Merkel B.J."/>
            <person name="Hornburger P."/>
            <person name="Mueller R.-W."/>
            <person name="Bruemmer F."/>
            <person name="Labrenz M."/>
            <person name="Spormann A.M."/>
            <person name="Op Den Camp H."/>
            <person name="Overmann J."/>
            <person name="Amann R."/>
            <person name="Jetten M.S.M."/>
            <person name="Mascher T."/>
            <person name="Medema M.H."/>
            <person name="Devos D.P."/>
            <person name="Kaster A.-K."/>
            <person name="Ovreas L."/>
            <person name="Rohde M."/>
            <person name="Galperin M.Y."/>
            <person name="Jogler C."/>
        </authorList>
    </citation>
    <scope>NUCLEOTIDE SEQUENCE [LARGE SCALE GENOMIC DNA]</scope>
    <source>
        <strain evidence="1 2">Pan14r</strain>
    </source>
</reference>
<dbReference type="AlphaFoldDB" id="A0A5C5YAS4"/>
<name>A0A5C5YAS4_9PLAN</name>
<organism evidence="1 2">
    <name type="scientific">Crateriforma conspicua</name>
    <dbReference type="NCBI Taxonomy" id="2527996"/>
    <lineage>
        <taxon>Bacteria</taxon>
        <taxon>Pseudomonadati</taxon>
        <taxon>Planctomycetota</taxon>
        <taxon>Planctomycetia</taxon>
        <taxon>Planctomycetales</taxon>
        <taxon>Planctomycetaceae</taxon>
        <taxon>Crateriforma</taxon>
    </lineage>
</organism>
<accession>A0A5C5YAS4</accession>
<dbReference type="RefSeq" id="WP_146439820.1">
    <property type="nucleotide sequence ID" value="NZ_SJPL01000001.1"/>
</dbReference>
<dbReference type="EMBL" id="SJPL01000001">
    <property type="protein sequence ID" value="TWT71501.1"/>
    <property type="molecule type" value="Genomic_DNA"/>
</dbReference>
<dbReference type="Proteomes" id="UP000317238">
    <property type="component" value="Unassembled WGS sequence"/>
</dbReference>
<dbReference type="OrthoDB" id="286562at2"/>
<comment type="caution">
    <text evidence="1">The sequence shown here is derived from an EMBL/GenBank/DDBJ whole genome shotgun (WGS) entry which is preliminary data.</text>
</comment>
<protein>
    <submittedName>
        <fullName evidence="1">Uncharacterized protein</fullName>
    </submittedName>
</protein>
<evidence type="ECO:0000313" key="1">
    <source>
        <dbReference type="EMBL" id="TWT71501.1"/>
    </source>
</evidence>
<evidence type="ECO:0000313" key="2">
    <source>
        <dbReference type="Proteomes" id="UP000317238"/>
    </source>
</evidence>
<gene>
    <name evidence="1" type="ORF">Pan14r_38110</name>
</gene>